<dbReference type="InterPro" id="IPR050445">
    <property type="entry name" value="Bact_polysacc_biosynth/exp"/>
</dbReference>
<evidence type="ECO:0000313" key="12">
    <source>
        <dbReference type="Proteomes" id="UP000552935"/>
    </source>
</evidence>
<feature type="domain" description="AAA" evidence="8">
    <location>
        <begin position="46"/>
        <end position="200"/>
    </location>
</feature>
<organism evidence="9 12">
    <name type="scientific">Lacticaseibacillus rhamnosus</name>
    <name type="common">Lactobacillus rhamnosus</name>
    <dbReference type="NCBI Taxonomy" id="47715"/>
    <lineage>
        <taxon>Bacteria</taxon>
        <taxon>Bacillati</taxon>
        <taxon>Bacillota</taxon>
        <taxon>Bacilli</taxon>
        <taxon>Lactobacillales</taxon>
        <taxon>Lactobacillaceae</taxon>
        <taxon>Lacticaseibacillus</taxon>
    </lineage>
</organism>
<dbReference type="AlphaFoldDB" id="A0A508YPX1"/>
<sequence length="212" mass="22469">MTNELAHQFVSDASVSSQEFRTLRNNLSLQMSRSDRPVLLITSATEGEGKSYVAANLAASFAMEGKKTLLVEGNLHRPILASVFDVKDTEGLSSLIHVNDAQAVNVDDLVINTKIQQLAVAPAGSELGDPAKLLAGSSFKTFLDQVRHQFDLILIDGPAMADASEAGLIAELATGVVIVTKANGPSKHRVAQTIAQVRQLPATLIGTVLNQA</sequence>
<dbReference type="PANTHER" id="PTHR32309:SF31">
    <property type="entry name" value="CAPSULAR EXOPOLYSACCHARIDE FAMILY"/>
    <property type="match status" value="1"/>
</dbReference>
<evidence type="ECO:0000313" key="11">
    <source>
        <dbReference type="Proteomes" id="UP000307517"/>
    </source>
</evidence>
<comment type="caution">
    <text evidence="9">The sequence shown here is derived from an EMBL/GenBank/DDBJ whole genome shotgun (WGS) entry which is preliminary data.</text>
</comment>
<evidence type="ECO:0000256" key="5">
    <source>
        <dbReference type="ARBA" id="ARBA00022840"/>
    </source>
</evidence>
<name>A0A508YPX1_LACRH</name>
<keyword evidence="6" id="KW-0829">Tyrosine-protein kinase</keyword>
<comment type="function">
    <text evidence="7">Involved in the regulation of capsular polysaccharide biosynthesis. Autophosphorylation of CpsD attenuates its activity and reduces the level of encapsulation. May be part of a complex that directs the coordinated polymerization and export to the cell surface of the capsular polysaccharide.</text>
</comment>
<dbReference type="InterPro" id="IPR005702">
    <property type="entry name" value="Wzc-like_C"/>
</dbReference>
<gene>
    <name evidence="10" type="ORF">E6L36_04785</name>
    <name evidence="9" type="ORF">H0N82_10085</name>
</gene>
<proteinExistence type="predicted"/>
<evidence type="ECO:0000256" key="7">
    <source>
        <dbReference type="ARBA" id="ARBA00024964"/>
    </source>
</evidence>
<dbReference type="EMBL" id="SSHM01000001">
    <property type="protein sequence ID" value="THC79775.1"/>
    <property type="molecule type" value="Genomic_DNA"/>
</dbReference>
<reference evidence="10 11" key="1">
    <citation type="submission" date="2019-04" db="EMBL/GenBank/DDBJ databases">
        <title>Genome Announcement to Ensure Probiotic Safety of Lactobacillus rhamnosus UBLR-58.</title>
        <authorList>
            <person name="Sulthana A."/>
            <person name="Lakshmi S.G."/>
            <person name="Madempudi R.S."/>
        </authorList>
    </citation>
    <scope>NUCLEOTIDE SEQUENCE [LARGE SCALE GENOMIC DNA]</scope>
    <source>
        <strain evidence="10 11">UBLR-58</strain>
    </source>
</reference>
<keyword evidence="3" id="KW-0547">Nucleotide-binding</keyword>
<dbReference type="NCBIfam" id="TIGR01007">
    <property type="entry name" value="eps_fam"/>
    <property type="match status" value="1"/>
</dbReference>
<evidence type="ECO:0000256" key="3">
    <source>
        <dbReference type="ARBA" id="ARBA00022741"/>
    </source>
</evidence>
<evidence type="ECO:0000259" key="8">
    <source>
        <dbReference type="Pfam" id="PF13614"/>
    </source>
</evidence>
<dbReference type="Pfam" id="PF13614">
    <property type="entry name" value="AAA_31"/>
    <property type="match status" value="1"/>
</dbReference>
<dbReference type="Proteomes" id="UP000552935">
    <property type="component" value="Unassembled WGS sequence"/>
</dbReference>
<evidence type="ECO:0000256" key="1">
    <source>
        <dbReference type="ARBA" id="ARBA00019200"/>
    </source>
</evidence>
<dbReference type="GO" id="GO:0004713">
    <property type="term" value="F:protein tyrosine kinase activity"/>
    <property type="evidence" value="ECO:0007669"/>
    <property type="project" value="UniProtKB-KW"/>
</dbReference>
<dbReference type="CDD" id="cd05387">
    <property type="entry name" value="BY-kinase"/>
    <property type="match status" value="1"/>
</dbReference>
<evidence type="ECO:0000313" key="10">
    <source>
        <dbReference type="EMBL" id="THC79775.1"/>
    </source>
</evidence>
<protein>
    <recommendedName>
        <fullName evidence="1">Tyrosine-protein kinase CpsD</fullName>
    </recommendedName>
</protein>
<dbReference type="EMBL" id="JACCKI010000007">
    <property type="protein sequence ID" value="NZA05428.1"/>
    <property type="molecule type" value="Genomic_DNA"/>
</dbReference>
<keyword evidence="2 10" id="KW-0808">Transferase</keyword>
<dbReference type="PANTHER" id="PTHR32309">
    <property type="entry name" value="TYROSINE-PROTEIN KINASE"/>
    <property type="match status" value="1"/>
</dbReference>
<evidence type="ECO:0000313" key="9">
    <source>
        <dbReference type="EMBL" id="NZA05428.1"/>
    </source>
</evidence>
<dbReference type="RefSeq" id="WP_005692876.1">
    <property type="nucleotide sequence ID" value="NZ_CABFNI010000006.1"/>
</dbReference>
<dbReference type="Proteomes" id="UP000307517">
    <property type="component" value="Unassembled WGS sequence"/>
</dbReference>
<dbReference type="SUPFAM" id="SSF52540">
    <property type="entry name" value="P-loop containing nucleoside triphosphate hydrolases"/>
    <property type="match status" value="1"/>
</dbReference>
<dbReference type="GO" id="GO:0005524">
    <property type="term" value="F:ATP binding"/>
    <property type="evidence" value="ECO:0007669"/>
    <property type="project" value="UniProtKB-KW"/>
</dbReference>
<dbReference type="InterPro" id="IPR025669">
    <property type="entry name" value="AAA_dom"/>
</dbReference>
<evidence type="ECO:0000256" key="2">
    <source>
        <dbReference type="ARBA" id="ARBA00022679"/>
    </source>
</evidence>
<evidence type="ECO:0000256" key="6">
    <source>
        <dbReference type="ARBA" id="ARBA00023137"/>
    </source>
</evidence>
<reference evidence="9 12" key="2">
    <citation type="submission" date="2020-07" db="EMBL/GenBank/DDBJ databases">
        <title>Organ Donor 1.</title>
        <authorList>
            <person name="Marsh A.J."/>
            <person name="Azcarate-Peril M.A."/>
        </authorList>
    </citation>
    <scope>NUCLEOTIDE SEQUENCE [LARGE SCALE GENOMIC DNA]</scope>
    <source>
        <strain evidence="9 12">AMC0712</strain>
    </source>
</reference>
<dbReference type="InterPro" id="IPR027417">
    <property type="entry name" value="P-loop_NTPase"/>
</dbReference>
<dbReference type="Gene3D" id="3.40.50.300">
    <property type="entry name" value="P-loop containing nucleotide triphosphate hydrolases"/>
    <property type="match status" value="1"/>
</dbReference>
<keyword evidence="4 9" id="KW-0418">Kinase</keyword>
<keyword evidence="5" id="KW-0067">ATP-binding</keyword>
<dbReference type="UniPathway" id="UPA00934"/>
<dbReference type="GO" id="GO:0045227">
    <property type="term" value="P:capsule polysaccharide biosynthetic process"/>
    <property type="evidence" value="ECO:0007669"/>
    <property type="project" value="UniProtKB-UniPathway"/>
</dbReference>
<accession>A0A508YPX1</accession>
<evidence type="ECO:0000256" key="4">
    <source>
        <dbReference type="ARBA" id="ARBA00022777"/>
    </source>
</evidence>